<keyword evidence="2" id="KW-1133">Transmembrane helix</keyword>
<name>A0ABR0G282_9PEZI</name>
<dbReference type="RefSeq" id="XP_062738782.1">
    <property type="nucleotide sequence ID" value="XM_062893344.1"/>
</dbReference>
<sequence>MAAASCFLATLTPLPAPTTDRTDIAPLRAMLRWQYDNKTMTTTSGAATTAMTIAITTDDNHSCTPTVPVNLHATVLMPRNRASMASLPAAQQVITGLGFASSSTDHCNCNNGIQYLECVSVALATSSCCGAVGGEPNQEAYEQSWFQTACPTPPSSVMAQLPQLSTVQLELSPVSTIIPRGPITAPPLPVAPSIIPGEGAPLLEGDCTATSFSMIQRDDKVFYVPFIGCDNSRPECCPFSVRTVAVADGSKQQANRMAAVPGQFPQPQSGDTAKLVKCPMDYYRVPGGLCCSNCYFKYTSTLASVTPFFSSLIEKASPPVITAGDAKNPANSDLPTPAILMRIGVSQAGGSNGLSPGAVVGIAVGVGMLVLFRALVAFALVSHKKKKREAQSFISPTVAPGGGGMAYQSGYHAPPGSPPPASTASPAGSPGAKYAGMVSLQYGPSAEQEDGKSNDLFIRLSLRMGMAGNNIQFIMGTHINGNGNVNNTSNKGTLMNHIVDTN</sequence>
<feature type="region of interest" description="Disordered" evidence="1">
    <location>
        <begin position="405"/>
        <end position="429"/>
    </location>
</feature>
<dbReference type="EMBL" id="JAFFHA010000009">
    <property type="protein sequence ID" value="KAK4649807.1"/>
    <property type="molecule type" value="Genomic_DNA"/>
</dbReference>
<dbReference type="Proteomes" id="UP001323405">
    <property type="component" value="Unassembled WGS sequence"/>
</dbReference>
<keyword evidence="4" id="KW-1185">Reference proteome</keyword>
<protein>
    <submittedName>
        <fullName evidence="3">Uncharacterized protein</fullName>
    </submittedName>
</protein>
<organism evidence="3 4">
    <name type="scientific">Podospora pseudocomata</name>
    <dbReference type="NCBI Taxonomy" id="2093779"/>
    <lineage>
        <taxon>Eukaryota</taxon>
        <taxon>Fungi</taxon>
        <taxon>Dikarya</taxon>
        <taxon>Ascomycota</taxon>
        <taxon>Pezizomycotina</taxon>
        <taxon>Sordariomycetes</taxon>
        <taxon>Sordariomycetidae</taxon>
        <taxon>Sordariales</taxon>
        <taxon>Podosporaceae</taxon>
        <taxon>Podospora</taxon>
    </lineage>
</organism>
<reference evidence="3 4" key="1">
    <citation type="journal article" date="2023" name="bioRxiv">
        <title>High-quality genome assemblies of four members of thePodospora anserinaspecies complex.</title>
        <authorList>
            <person name="Ament-Velasquez S.L."/>
            <person name="Vogan A.A."/>
            <person name="Wallerman O."/>
            <person name="Hartmann F."/>
            <person name="Gautier V."/>
            <person name="Silar P."/>
            <person name="Giraud T."/>
            <person name="Johannesson H."/>
        </authorList>
    </citation>
    <scope>NUCLEOTIDE SEQUENCE [LARGE SCALE GENOMIC DNA]</scope>
    <source>
        <strain evidence="3 4">CBS 415.72m</strain>
    </source>
</reference>
<keyword evidence="2" id="KW-0472">Membrane</keyword>
<evidence type="ECO:0000313" key="4">
    <source>
        <dbReference type="Proteomes" id="UP001323405"/>
    </source>
</evidence>
<comment type="caution">
    <text evidence="3">The sequence shown here is derived from an EMBL/GenBank/DDBJ whole genome shotgun (WGS) entry which is preliminary data.</text>
</comment>
<evidence type="ECO:0000256" key="1">
    <source>
        <dbReference type="SAM" id="MobiDB-lite"/>
    </source>
</evidence>
<dbReference type="GeneID" id="87913251"/>
<feature type="transmembrane region" description="Helical" evidence="2">
    <location>
        <begin position="358"/>
        <end position="381"/>
    </location>
</feature>
<keyword evidence="2" id="KW-0812">Transmembrane</keyword>
<evidence type="ECO:0000313" key="3">
    <source>
        <dbReference type="EMBL" id="KAK4649807.1"/>
    </source>
</evidence>
<accession>A0ABR0G282</accession>
<gene>
    <name evidence="3" type="ORF">QC762_704890</name>
</gene>
<proteinExistence type="predicted"/>
<evidence type="ECO:0000256" key="2">
    <source>
        <dbReference type="SAM" id="Phobius"/>
    </source>
</evidence>